<keyword evidence="5" id="KW-0808">Transferase</keyword>
<protein>
    <recommendedName>
        <fullName evidence="4">RING-type E3 ubiquitin transferase</fullName>
        <ecNumber evidence="4">2.3.2.27</ecNumber>
    </recommendedName>
</protein>
<evidence type="ECO:0000313" key="16">
    <source>
        <dbReference type="EMBL" id="RHN49458.1"/>
    </source>
</evidence>
<evidence type="ECO:0000256" key="1">
    <source>
        <dbReference type="ARBA" id="ARBA00000900"/>
    </source>
</evidence>
<keyword evidence="7" id="KW-0479">Metal-binding</keyword>
<evidence type="ECO:0000256" key="5">
    <source>
        <dbReference type="ARBA" id="ARBA00022679"/>
    </source>
</evidence>
<dbReference type="EC" id="2.3.2.27" evidence="4"/>
<evidence type="ECO:0000256" key="4">
    <source>
        <dbReference type="ARBA" id="ARBA00012483"/>
    </source>
</evidence>
<keyword evidence="9" id="KW-0833">Ubl conjugation pathway</keyword>
<evidence type="ECO:0000259" key="15">
    <source>
        <dbReference type="PROSITE" id="PS50089"/>
    </source>
</evidence>
<feature type="domain" description="RING-type" evidence="15">
    <location>
        <begin position="114"/>
        <end position="156"/>
    </location>
</feature>
<dbReference type="PANTHER" id="PTHR46913">
    <property type="entry name" value="RING-H2 FINGER PROTEIN ATL16"/>
    <property type="match status" value="1"/>
</dbReference>
<dbReference type="GO" id="GO:0016020">
    <property type="term" value="C:membrane"/>
    <property type="evidence" value="ECO:0007669"/>
    <property type="project" value="UniProtKB-SubCell"/>
</dbReference>
<evidence type="ECO:0000256" key="6">
    <source>
        <dbReference type="ARBA" id="ARBA00022692"/>
    </source>
</evidence>
<name>A0A396H9T0_MEDTR</name>
<dbReference type="EMBL" id="PSQE01000007">
    <property type="protein sequence ID" value="RHN49458.1"/>
    <property type="molecule type" value="Genomic_DNA"/>
</dbReference>
<dbReference type="SMART" id="SM00184">
    <property type="entry name" value="RING"/>
    <property type="match status" value="1"/>
</dbReference>
<sequence length="193" mass="22304">MSLNSSFTFIKFLPFQNPERENKNFSFFQISSSLFFHIDQFLFLFHSSSHFNCSILSFLSNSSSSLSERENLRYDVDTIMVEEEEAPQGLHEFVINLILSFIYNTTTKSEQETCSVCLTEFKDNDHVRTLPLCSHIFHHDCIDVWLRSNTNCPLCRSLICCHLCCLLTSIANKDGRVDFPVLPPYSFASERSL</sequence>
<dbReference type="InterPro" id="IPR013083">
    <property type="entry name" value="Znf_RING/FYVE/PHD"/>
</dbReference>
<dbReference type="AlphaFoldDB" id="A0A396H9T0"/>
<comment type="caution">
    <text evidence="16">The sequence shown here is derived from an EMBL/GenBank/DDBJ whole genome shotgun (WGS) entry which is preliminary data.</text>
</comment>
<dbReference type="Gramene" id="rna44291">
    <property type="protein sequence ID" value="RHN49458.1"/>
    <property type="gene ID" value="gene44291"/>
</dbReference>
<dbReference type="SUPFAM" id="SSF57850">
    <property type="entry name" value="RING/U-box"/>
    <property type="match status" value="1"/>
</dbReference>
<evidence type="ECO:0000256" key="11">
    <source>
        <dbReference type="ARBA" id="ARBA00022989"/>
    </source>
</evidence>
<comment type="subcellular location">
    <subcellularLocation>
        <location evidence="2">Membrane</location>
        <topology evidence="2">Single-pass membrane protein</topology>
    </subcellularLocation>
</comment>
<comment type="similarity">
    <text evidence="13">Belongs to the RING-type zinc finger family. ATL subfamily.</text>
</comment>
<dbReference type="UniPathway" id="UPA00143"/>
<evidence type="ECO:0000256" key="12">
    <source>
        <dbReference type="ARBA" id="ARBA00023136"/>
    </source>
</evidence>
<evidence type="ECO:0000256" key="13">
    <source>
        <dbReference type="ARBA" id="ARBA00024209"/>
    </source>
</evidence>
<proteinExistence type="inferred from homology"/>
<dbReference type="PROSITE" id="PS50089">
    <property type="entry name" value="ZF_RING_2"/>
    <property type="match status" value="1"/>
</dbReference>
<keyword evidence="10" id="KW-0862">Zinc</keyword>
<accession>A0A396H9T0</accession>
<evidence type="ECO:0000256" key="10">
    <source>
        <dbReference type="ARBA" id="ARBA00022833"/>
    </source>
</evidence>
<dbReference type="GO" id="GO:0061630">
    <property type="term" value="F:ubiquitin protein ligase activity"/>
    <property type="evidence" value="ECO:0007669"/>
    <property type="project" value="UniProtKB-EC"/>
</dbReference>
<dbReference type="GO" id="GO:0008270">
    <property type="term" value="F:zinc ion binding"/>
    <property type="evidence" value="ECO:0007669"/>
    <property type="project" value="UniProtKB-KW"/>
</dbReference>
<comment type="catalytic activity">
    <reaction evidence="1">
        <text>S-ubiquitinyl-[E2 ubiquitin-conjugating enzyme]-L-cysteine + [acceptor protein]-L-lysine = [E2 ubiquitin-conjugating enzyme]-L-cysteine + N(6)-ubiquitinyl-[acceptor protein]-L-lysine.</text>
        <dbReference type="EC" id="2.3.2.27"/>
    </reaction>
</comment>
<evidence type="ECO:0000256" key="14">
    <source>
        <dbReference type="PROSITE-ProRule" id="PRU00175"/>
    </source>
</evidence>
<gene>
    <name evidence="16" type="ORF">MtrunA17_Chr7g0274731</name>
</gene>
<evidence type="ECO:0000256" key="9">
    <source>
        <dbReference type="ARBA" id="ARBA00022786"/>
    </source>
</evidence>
<keyword evidence="6" id="KW-0812">Transmembrane</keyword>
<dbReference type="InterPro" id="IPR001841">
    <property type="entry name" value="Znf_RING"/>
</dbReference>
<dbReference type="CDD" id="cd16461">
    <property type="entry name" value="RING-H2_EL5-like"/>
    <property type="match status" value="1"/>
</dbReference>
<dbReference type="Gene3D" id="3.30.40.10">
    <property type="entry name" value="Zinc/RING finger domain, C3HC4 (zinc finger)"/>
    <property type="match status" value="1"/>
</dbReference>
<organism evidence="16">
    <name type="scientific">Medicago truncatula</name>
    <name type="common">Barrel medic</name>
    <name type="synonym">Medicago tribuloides</name>
    <dbReference type="NCBI Taxonomy" id="3880"/>
    <lineage>
        <taxon>Eukaryota</taxon>
        <taxon>Viridiplantae</taxon>
        <taxon>Streptophyta</taxon>
        <taxon>Embryophyta</taxon>
        <taxon>Tracheophyta</taxon>
        <taxon>Spermatophyta</taxon>
        <taxon>Magnoliopsida</taxon>
        <taxon>eudicotyledons</taxon>
        <taxon>Gunneridae</taxon>
        <taxon>Pentapetalae</taxon>
        <taxon>rosids</taxon>
        <taxon>fabids</taxon>
        <taxon>Fabales</taxon>
        <taxon>Fabaceae</taxon>
        <taxon>Papilionoideae</taxon>
        <taxon>50 kb inversion clade</taxon>
        <taxon>NPAAA clade</taxon>
        <taxon>Hologalegina</taxon>
        <taxon>IRL clade</taxon>
        <taxon>Trifolieae</taxon>
        <taxon>Medicago</taxon>
    </lineage>
</organism>
<dbReference type="Proteomes" id="UP000265566">
    <property type="component" value="Chromosome 7"/>
</dbReference>
<comment type="pathway">
    <text evidence="3">Protein modification; protein ubiquitination.</text>
</comment>
<dbReference type="InterPro" id="IPR044600">
    <property type="entry name" value="ATL1/ATL16-like"/>
</dbReference>
<dbReference type="PANTHER" id="PTHR46913:SF1">
    <property type="entry name" value="RING-H2 FINGER PROTEIN ATL16"/>
    <property type="match status" value="1"/>
</dbReference>
<evidence type="ECO:0000256" key="2">
    <source>
        <dbReference type="ARBA" id="ARBA00004167"/>
    </source>
</evidence>
<evidence type="ECO:0000256" key="7">
    <source>
        <dbReference type="ARBA" id="ARBA00022723"/>
    </source>
</evidence>
<reference evidence="16" key="1">
    <citation type="journal article" date="2018" name="Nat. Plants">
        <title>Whole-genome landscape of Medicago truncatula symbiotic genes.</title>
        <authorList>
            <person name="Pecrix Y."/>
            <person name="Gamas P."/>
            <person name="Carrere S."/>
        </authorList>
    </citation>
    <scope>NUCLEOTIDE SEQUENCE</scope>
    <source>
        <tissue evidence="16">Leaves</tissue>
    </source>
</reference>
<keyword evidence="12" id="KW-0472">Membrane</keyword>
<keyword evidence="11" id="KW-1133">Transmembrane helix</keyword>
<keyword evidence="8 14" id="KW-0863">Zinc-finger</keyword>
<dbReference type="Pfam" id="PF13639">
    <property type="entry name" value="zf-RING_2"/>
    <property type="match status" value="1"/>
</dbReference>
<evidence type="ECO:0000256" key="8">
    <source>
        <dbReference type="ARBA" id="ARBA00022771"/>
    </source>
</evidence>
<dbReference type="GO" id="GO:0016567">
    <property type="term" value="P:protein ubiquitination"/>
    <property type="evidence" value="ECO:0007669"/>
    <property type="project" value="UniProtKB-UniPathway"/>
</dbReference>
<evidence type="ECO:0000256" key="3">
    <source>
        <dbReference type="ARBA" id="ARBA00004906"/>
    </source>
</evidence>